<reference evidence="2" key="1">
    <citation type="submission" date="2018-07" db="EMBL/GenBank/DDBJ databases">
        <title>Genome assembly of strain Ka43.</title>
        <authorList>
            <person name="Kukolya J."/>
            <person name="Nagy I."/>
            <person name="Horvath B."/>
            <person name="Toth A."/>
        </authorList>
    </citation>
    <scope>NUCLEOTIDE SEQUENCE</scope>
    <source>
        <strain evidence="2">KB43</strain>
    </source>
</reference>
<organism evidence="2 3">
    <name type="scientific">Cellvibrio polysaccharolyticus</name>
    <dbReference type="NCBI Taxonomy" id="2082724"/>
    <lineage>
        <taxon>Bacteria</taxon>
        <taxon>Pseudomonadati</taxon>
        <taxon>Pseudomonadota</taxon>
        <taxon>Gammaproteobacteria</taxon>
        <taxon>Cellvibrionales</taxon>
        <taxon>Cellvibrionaceae</taxon>
        <taxon>Cellvibrio</taxon>
    </lineage>
</organism>
<comment type="caution">
    <text evidence="2">The sequence shown here is derived from an EMBL/GenBank/DDBJ whole genome shotgun (WGS) entry which is preliminary data.</text>
</comment>
<accession>A0A928V3Z9</accession>
<gene>
    <name evidence="2" type="ORF">C4F51_14240</name>
</gene>
<sequence>MSKNFSHTIWLGAGTASTLNAQLESSDYVTLVEARQLAYAHLLKYKNVNIDVLNLLITPDGEKVEFTEYNLAEYSATGKPTGLRKLFPGIKAVKSEHRESYNLTALVGDLSLQDNNNVLIIEIIDIGLPLLENLACSGLLKKFKQIHIQTSATPLYENSPTTGDCTAFMERQGYFIHLTDKSDPDLPLITFQKNPLFEILNEKETHLSNFRKDREDLLEKIDYFQQRLQQTESELSLNIIQLEKKDDTIRELSKALSNEKYNVTTEHKDLLDKVNRLSEKASHIQQQSDIRLEKITELEEKNRILDKEKAEQVEQNKSLMQELLKSEAQIELIKEIMLKE</sequence>
<keyword evidence="3" id="KW-1185">Reference proteome</keyword>
<evidence type="ECO:0000313" key="3">
    <source>
        <dbReference type="Proteomes" id="UP000652567"/>
    </source>
</evidence>
<feature type="coiled-coil region" evidence="1">
    <location>
        <begin position="200"/>
        <end position="329"/>
    </location>
</feature>
<name>A0A928V3Z9_9GAMM</name>
<proteinExistence type="predicted"/>
<protein>
    <submittedName>
        <fullName evidence="2">Uncharacterized protein</fullName>
    </submittedName>
</protein>
<evidence type="ECO:0000313" key="2">
    <source>
        <dbReference type="EMBL" id="MBE8718351.1"/>
    </source>
</evidence>
<dbReference type="EMBL" id="PRDL01000001">
    <property type="protein sequence ID" value="MBE8718351.1"/>
    <property type="molecule type" value="Genomic_DNA"/>
</dbReference>
<dbReference type="RefSeq" id="WP_193910853.1">
    <property type="nucleotide sequence ID" value="NZ_PRDL01000001.1"/>
</dbReference>
<keyword evidence="1" id="KW-0175">Coiled coil</keyword>
<dbReference type="AlphaFoldDB" id="A0A928V3Z9"/>
<evidence type="ECO:0000256" key="1">
    <source>
        <dbReference type="SAM" id="Coils"/>
    </source>
</evidence>
<dbReference type="Proteomes" id="UP000652567">
    <property type="component" value="Unassembled WGS sequence"/>
</dbReference>